<evidence type="ECO:0000256" key="3">
    <source>
        <dbReference type="ARBA" id="ARBA00022723"/>
    </source>
</evidence>
<dbReference type="SUPFAM" id="SSF53187">
    <property type="entry name" value="Zn-dependent exopeptidases"/>
    <property type="match status" value="1"/>
</dbReference>
<gene>
    <name evidence="10" type="ORF">H9645_07260</name>
</gene>
<keyword evidence="1" id="KW-0031">Aminopeptidase</keyword>
<reference evidence="10 11" key="1">
    <citation type="submission" date="2020-08" db="EMBL/GenBank/DDBJ databases">
        <title>A Genomic Blueprint of the Chicken Gut Microbiome.</title>
        <authorList>
            <person name="Gilroy R."/>
            <person name="Ravi A."/>
            <person name="Getino M."/>
            <person name="Pursley I."/>
            <person name="Horton D.L."/>
            <person name="Alikhan N.-F."/>
            <person name="Baker D."/>
            <person name="Gharbi K."/>
            <person name="Hall N."/>
            <person name="Watson M."/>
            <person name="Adriaenssens E.M."/>
            <person name="Foster-Nyarko E."/>
            <person name="Jarju S."/>
            <person name="Secka A."/>
            <person name="Antonio M."/>
            <person name="Oren A."/>
            <person name="Chaudhuri R."/>
            <person name="La Ragione R.M."/>
            <person name="Hildebrand F."/>
            <person name="Pallen M.J."/>
        </authorList>
    </citation>
    <scope>NUCLEOTIDE SEQUENCE [LARGE SCALE GENOMIC DNA]</scope>
    <source>
        <strain evidence="10 11">Sa2BVA3</strain>
    </source>
</reference>
<feature type="domain" description="Peptidase M28" evidence="9">
    <location>
        <begin position="204"/>
        <end position="396"/>
    </location>
</feature>
<dbReference type="EMBL" id="JACSQJ010000003">
    <property type="protein sequence ID" value="MBD7987824.1"/>
    <property type="molecule type" value="Genomic_DNA"/>
</dbReference>
<dbReference type="Proteomes" id="UP000647183">
    <property type="component" value="Unassembled WGS sequence"/>
</dbReference>
<dbReference type="Gene3D" id="3.40.630.10">
    <property type="entry name" value="Zn peptidases"/>
    <property type="match status" value="1"/>
</dbReference>
<sequence length="445" mass="48012">MRIHLMALRLAAACALLATGAATAHDNGATASDPMAEVHVVAERGTFEAALRDFSGRALPRRDAEGRALVLATLREHQLEDLSRHVHEVERRCGGYFAFASRAEAEAFIASDAGVRGLRAPLPAYAVAHQDMVTTWLAQVSEHGIRATITHLSTAWPNRYYGSSHGHAAPLWIRDHWLSLAAGRADVSAELFTDCSNCGGQPSVILTIQGTDLADEIVVLGGHLDSISNSGWGENMDAPGADDDASGIATLTEVLRIAMAEGYRPRRTVMFMGYAAEEVGLRGSRAIAQRFAGEGRNVVGVLQMDMTNYRSPGSTTDIRVMTDNSHPQLVQFLRDLFDAYLAPLGYTRGESSCGYACSDHASWTQAGFPAAMYDEGPFFPLLHTPHDTLEQVGGTAQHATIIARLGLAFMGELGQRARTRLRAPAVPPPSGQPPRMRQPSRPPRP</sequence>
<proteinExistence type="predicted"/>
<evidence type="ECO:0000256" key="1">
    <source>
        <dbReference type="ARBA" id="ARBA00022438"/>
    </source>
</evidence>
<evidence type="ECO:0000256" key="5">
    <source>
        <dbReference type="ARBA" id="ARBA00022801"/>
    </source>
</evidence>
<keyword evidence="4 8" id="KW-0732">Signal</keyword>
<feature type="region of interest" description="Disordered" evidence="7">
    <location>
        <begin position="422"/>
        <end position="445"/>
    </location>
</feature>
<dbReference type="Pfam" id="PF04389">
    <property type="entry name" value="Peptidase_M28"/>
    <property type="match status" value="1"/>
</dbReference>
<comment type="caution">
    <text evidence="10">The sequence shown here is derived from an EMBL/GenBank/DDBJ whole genome shotgun (WGS) entry which is preliminary data.</text>
</comment>
<accession>A0ABR8UJN6</accession>
<evidence type="ECO:0000256" key="6">
    <source>
        <dbReference type="ARBA" id="ARBA00022833"/>
    </source>
</evidence>
<keyword evidence="5" id="KW-0378">Hydrolase</keyword>
<keyword evidence="3" id="KW-0479">Metal-binding</keyword>
<protein>
    <submittedName>
        <fullName evidence="10">M20/M25/M40 family metallo-hydrolase</fullName>
    </submittedName>
</protein>
<feature type="chain" id="PRO_5045602913" evidence="8">
    <location>
        <begin position="25"/>
        <end position="445"/>
    </location>
</feature>
<evidence type="ECO:0000256" key="4">
    <source>
        <dbReference type="ARBA" id="ARBA00022729"/>
    </source>
</evidence>
<dbReference type="InterPro" id="IPR007484">
    <property type="entry name" value="Peptidase_M28"/>
</dbReference>
<keyword evidence="11" id="KW-1185">Reference proteome</keyword>
<evidence type="ECO:0000313" key="10">
    <source>
        <dbReference type="EMBL" id="MBD7987824.1"/>
    </source>
</evidence>
<dbReference type="PANTHER" id="PTHR12147:SF56">
    <property type="entry name" value="AMINOPEPTIDASE YDR415C-RELATED"/>
    <property type="match status" value="1"/>
</dbReference>
<keyword evidence="6" id="KW-0862">Zinc</keyword>
<evidence type="ECO:0000256" key="7">
    <source>
        <dbReference type="SAM" id="MobiDB-lite"/>
    </source>
</evidence>
<dbReference type="PANTHER" id="PTHR12147">
    <property type="entry name" value="METALLOPEPTIDASE M28 FAMILY MEMBER"/>
    <property type="match status" value="1"/>
</dbReference>
<evidence type="ECO:0000259" key="9">
    <source>
        <dbReference type="Pfam" id="PF04389"/>
    </source>
</evidence>
<keyword evidence="2" id="KW-0645">Protease</keyword>
<evidence type="ECO:0000313" key="11">
    <source>
        <dbReference type="Proteomes" id="UP000647183"/>
    </source>
</evidence>
<name>A0ABR8UJN6_9GAMM</name>
<organism evidence="10 11">
    <name type="scientific">Luteimonas colneyensis</name>
    <dbReference type="NCBI Taxonomy" id="2762230"/>
    <lineage>
        <taxon>Bacteria</taxon>
        <taxon>Pseudomonadati</taxon>
        <taxon>Pseudomonadota</taxon>
        <taxon>Gammaproteobacteria</taxon>
        <taxon>Lysobacterales</taxon>
        <taxon>Lysobacteraceae</taxon>
        <taxon>Luteimonas</taxon>
    </lineage>
</organism>
<evidence type="ECO:0000256" key="2">
    <source>
        <dbReference type="ARBA" id="ARBA00022670"/>
    </source>
</evidence>
<evidence type="ECO:0000256" key="8">
    <source>
        <dbReference type="SAM" id="SignalP"/>
    </source>
</evidence>
<feature type="signal peptide" evidence="8">
    <location>
        <begin position="1"/>
        <end position="24"/>
    </location>
</feature>
<dbReference type="InterPro" id="IPR045175">
    <property type="entry name" value="M28_fam"/>
</dbReference>